<keyword evidence="5 11" id="KW-0547">Nucleotide-binding</keyword>
<evidence type="ECO:0000256" key="3">
    <source>
        <dbReference type="ARBA" id="ARBA00022553"/>
    </source>
</evidence>
<gene>
    <name evidence="14" type="ORF">TST_1083</name>
</gene>
<dbReference type="PIRSF" id="PIRSF006444">
    <property type="entry name" value="PaaK"/>
    <property type="match status" value="1"/>
</dbReference>
<protein>
    <recommendedName>
        <fullName evidence="9 11">Phenylacetate-coenzyme A ligase</fullName>
        <ecNumber evidence="8 11">6.2.1.30</ecNumber>
    </recommendedName>
    <alternativeName>
        <fullName evidence="10 11">Phenylacetyl-CoA ligase</fullName>
    </alternativeName>
</protein>
<dbReference type="EC" id="6.2.1.30" evidence="8 11"/>
<evidence type="ECO:0000313" key="14">
    <source>
        <dbReference type="EMBL" id="BAT71877.1"/>
    </source>
</evidence>
<keyword evidence="2" id="KW-0596">Phosphopantetheine</keyword>
<comment type="similarity">
    <text evidence="7 11">Belongs to the phenylacetyl-CoA ligase family.</text>
</comment>
<evidence type="ECO:0000256" key="1">
    <source>
        <dbReference type="ARBA" id="ARBA00011245"/>
    </source>
</evidence>
<evidence type="ECO:0000256" key="4">
    <source>
        <dbReference type="ARBA" id="ARBA00022598"/>
    </source>
</evidence>
<dbReference type="AlphaFoldDB" id="A0A0S3QU75"/>
<feature type="domain" description="AMP-dependent ligase C-terminal" evidence="13">
    <location>
        <begin position="335"/>
        <end position="427"/>
    </location>
</feature>
<dbReference type="InterPro" id="IPR028154">
    <property type="entry name" value="AMP-dep_Lig_C"/>
</dbReference>
<evidence type="ECO:0000256" key="11">
    <source>
        <dbReference type="PIRNR" id="PIRNR006444"/>
    </source>
</evidence>
<dbReference type="GO" id="GO:0010124">
    <property type="term" value="P:phenylacetate catabolic process"/>
    <property type="evidence" value="ECO:0007669"/>
    <property type="project" value="UniProtKB-UniRule"/>
</dbReference>
<dbReference type="GO" id="GO:0047475">
    <property type="term" value="F:phenylacetate-CoA ligase activity"/>
    <property type="evidence" value="ECO:0007669"/>
    <property type="project" value="UniProtKB-EC"/>
</dbReference>
<evidence type="ECO:0000259" key="12">
    <source>
        <dbReference type="Pfam" id="PF00501"/>
    </source>
</evidence>
<comment type="catalytic activity">
    <reaction evidence="11">
        <text>2-phenylacetate + ATP + CoA = phenylacetyl-CoA + AMP + diphosphate</text>
        <dbReference type="Rhea" id="RHEA:20956"/>
        <dbReference type="ChEBI" id="CHEBI:18401"/>
        <dbReference type="ChEBI" id="CHEBI:30616"/>
        <dbReference type="ChEBI" id="CHEBI:33019"/>
        <dbReference type="ChEBI" id="CHEBI:57287"/>
        <dbReference type="ChEBI" id="CHEBI:57390"/>
        <dbReference type="ChEBI" id="CHEBI:456215"/>
        <dbReference type="EC" id="6.2.1.30"/>
    </reaction>
</comment>
<dbReference type="GO" id="GO:0000166">
    <property type="term" value="F:nucleotide binding"/>
    <property type="evidence" value="ECO:0007669"/>
    <property type="project" value="UniProtKB-KW"/>
</dbReference>
<dbReference type="RefSeq" id="WP_197585783.1">
    <property type="nucleotide sequence ID" value="NZ_AP013035.1"/>
</dbReference>
<keyword evidence="15" id="KW-1185">Reference proteome</keyword>
<dbReference type="KEGG" id="ttk:TST_1083"/>
<dbReference type="Proteomes" id="UP000063234">
    <property type="component" value="Chromosome"/>
</dbReference>
<keyword evidence="3" id="KW-0597">Phosphoprotein</keyword>
<proteinExistence type="inferred from homology"/>
<dbReference type="InterPro" id="IPR045851">
    <property type="entry name" value="AMP-bd_C_sf"/>
</dbReference>
<sequence>MPMYQPRLEGMDREELERIQLQRLKDTIRHIKENNQFYWEKIGKVEPEDIKSLEDLRQLPFLTKEDLRKGYPFAYTCAPKNSFVRFHMSSGTTGTPIVNFYTRNDVEQWAEIMARCLTAAGVTSSDVVQITPSFGLFNGGFGFHYGCERIGAMIVPIGAGRSMLQLQLMKEMGTTVVCAIASYPLRLIEVAKEEGFDFKRDTKLRVGIFGAEVWSDEMRKRIEEEMGIDSYDIIGMTETGGVGLGIDCQHKCGIHVWEDHYIVEIIDPETGEVLPDGEEGEIVVTTLTREGVPLIRYRTRDITRIVSRERCDCGRTMLRVDRLKGRTDDMLKVKGVNFYPSQIEAILMRHKEVGNEYQIIIDEKKGKTYVKVVLEIKNGSRVANGELKEHLATHLYDFLGFRVDLELVPEGTIPRKPGKAQRVIDNRGKKEN</sequence>
<dbReference type="InterPro" id="IPR051414">
    <property type="entry name" value="Adenylate-forming_Reductase"/>
</dbReference>
<evidence type="ECO:0000256" key="6">
    <source>
        <dbReference type="ARBA" id="ARBA00060591"/>
    </source>
</evidence>
<dbReference type="Gene3D" id="3.30.300.30">
    <property type="match status" value="1"/>
</dbReference>
<evidence type="ECO:0000313" key="15">
    <source>
        <dbReference type="Proteomes" id="UP000063234"/>
    </source>
</evidence>
<dbReference type="CDD" id="cd05913">
    <property type="entry name" value="PaaK"/>
    <property type="match status" value="1"/>
</dbReference>
<comment type="pathway">
    <text evidence="6 11">Aromatic compound metabolism; phenylacetate degradation.</text>
</comment>
<evidence type="ECO:0000256" key="7">
    <source>
        <dbReference type="ARBA" id="ARBA00061566"/>
    </source>
</evidence>
<dbReference type="PATRIC" id="fig|1298851.3.peg.1139"/>
<dbReference type="EMBL" id="AP013035">
    <property type="protein sequence ID" value="BAT71877.1"/>
    <property type="molecule type" value="Genomic_DNA"/>
</dbReference>
<dbReference type="InterPro" id="IPR000873">
    <property type="entry name" value="AMP-dep_synth/lig_dom"/>
</dbReference>
<organism evidence="14 15">
    <name type="scientific">Thermosulfidibacter takaii (strain DSM 17441 / JCM 13301 / NBRC 103674 / ABI70S6)</name>
    <dbReference type="NCBI Taxonomy" id="1298851"/>
    <lineage>
        <taxon>Bacteria</taxon>
        <taxon>Pseudomonadati</taxon>
        <taxon>Thermosulfidibacterota</taxon>
        <taxon>Thermosulfidibacteria</taxon>
        <taxon>Thermosulfidibacterales</taxon>
        <taxon>Thermosulfidibacteraceae</taxon>
    </lineage>
</organism>
<evidence type="ECO:0000256" key="2">
    <source>
        <dbReference type="ARBA" id="ARBA00022450"/>
    </source>
</evidence>
<evidence type="ECO:0000256" key="5">
    <source>
        <dbReference type="ARBA" id="ARBA00022741"/>
    </source>
</evidence>
<reference evidence="15" key="1">
    <citation type="journal article" date="2018" name="Science">
        <title>A primordial and reversible TCA cycle in a facultatively chemolithoautotrophic thermophile.</title>
        <authorList>
            <person name="Nunoura T."/>
            <person name="Chikaraishi Y."/>
            <person name="Izaki R."/>
            <person name="Suwa T."/>
            <person name="Sato T."/>
            <person name="Harada T."/>
            <person name="Mori K."/>
            <person name="Kato Y."/>
            <person name="Miyazaki M."/>
            <person name="Shimamura S."/>
            <person name="Yanagawa K."/>
            <person name="Shuto A."/>
            <person name="Ohkouchi N."/>
            <person name="Fujita N."/>
            <person name="Takaki Y."/>
            <person name="Atomi H."/>
            <person name="Takai K."/>
        </authorList>
    </citation>
    <scope>NUCLEOTIDE SEQUENCE [LARGE SCALE GENOMIC DNA]</scope>
    <source>
        <strain evidence="15">DSM 17441 / JCM 13301 / NBRC 103674 / ABI70S6</strain>
    </source>
</reference>
<keyword evidence="4 11" id="KW-0436">Ligase</keyword>
<evidence type="ECO:0000256" key="8">
    <source>
        <dbReference type="ARBA" id="ARBA00066629"/>
    </source>
</evidence>
<evidence type="ECO:0000256" key="9">
    <source>
        <dbReference type="ARBA" id="ARBA00068695"/>
    </source>
</evidence>
<evidence type="ECO:0000256" key="10">
    <source>
        <dbReference type="ARBA" id="ARBA00075111"/>
    </source>
</evidence>
<dbReference type="InterPro" id="IPR042099">
    <property type="entry name" value="ANL_N_sf"/>
</dbReference>
<evidence type="ECO:0000259" key="13">
    <source>
        <dbReference type="Pfam" id="PF14535"/>
    </source>
</evidence>
<dbReference type="FunFam" id="3.40.50.12780:FF:000016">
    <property type="entry name" value="Phenylacetate-coenzyme A ligase"/>
    <property type="match status" value="1"/>
</dbReference>
<dbReference type="SUPFAM" id="SSF56801">
    <property type="entry name" value="Acetyl-CoA synthetase-like"/>
    <property type="match status" value="1"/>
</dbReference>
<name>A0A0S3QU75_THET7</name>
<comment type="function">
    <text evidence="11">Catalyzes the activation of phenylacetic acid (PA) to phenylacetyl-CoA (PA-CoA).</text>
</comment>
<dbReference type="InterPro" id="IPR011880">
    <property type="entry name" value="PA_CoA_ligase"/>
</dbReference>
<accession>A0A0S3QU75</accession>
<feature type="domain" description="AMP-dependent synthetase/ligase" evidence="12">
    <location>
        <begin position="78"/>
        <end position="285"/>
    </location>
</feature>
<dbReference type="Pfam" id="PF14535">
    <property type="entry name" value="AMP-binding_C_2"/>
    <property type="match status" value="1"/>
</dbReference>
<dbReference type="UniPathway" id="UPA00930"/>
<dbReference type="STRING" id="1298851.TST_1083"/>
<dbReference type="PANTHER" id="PTHR43439:SF2">
    <property type="entry name" value="ENZYME, PUTATIVE (JCVI)-RELATED"/>
    <property type="match status" value="1"/>
</dbReference>
<dbReference type="PANTHER" id="PTHR43439">
    <property type="entry name" value="PHENYLACETATE-COENZYME A LIGASE"/>
    <property type="match status" value="1"/>
</dbReference>
<comment type="subunit">
    <text evidence="1">Monomer.</text>
</comment>
<dbReference type="Gene3D" id="3.40.50.12780">
    <property type="entry name" value="N-terminal domain of ligase-like"/>
    <property type="match status" value="1"/>
</dbReference>
<dbReference type="Pfam" id="PF00501">
    <property type="entry name" value="AMP-binding"/>
    <property type="match status" value="1"/>
</dbReference>